<dbReference type="PANTHER" id="PTHR19143">
    <property type="entry name" value="FIBRINOGEN/TENASCIN/ANGIOPOEITIN"/>
    <property type="match status" value="1"/>
</dbReference>
<dbReference type="EMBL" id="CP012524">
    <property type="protein sequence ID" value="ALC42107.1"/>
    <property type="molecule type" value="Genomic_DNA"/>
</dbReference>
<dbReference type="CDD" id="cd00087">
    <property type="entry name" value="FReD"/>
    <property type="match status" value="2"/>
</dbReference>
<evidence type="ECO:0000256" key="1">
    <source>
        <dbReference type="SAM" id="SignalP"/>
    </source>
</evidence>
<dbReference type="SUPFAM" id="SSF56496">
    <property type="entry name" value="Fibrinogen C-terminal domain-like"/>
    <property type="match status" value="4"/>
</dbReference>
<reference evidence="3 4" key="1">
    <citation type="submission" date="2015-08" db="EMBL/GenBank/DDBJ databases">
        <title>Ancestral chromatin configuration constrains chromatin evolution on differentiating sex chromosomes in Drosophila.</title>
        <authorList>
            <person name="Zhou Q."/>
            <person name="Bachtrog D."/>
        </authorList>
    </citation>
    <scope>NUCLEOTIDE SEQUENCE [LARGE SCALE GENOMIC DNA]</scope>
    <source>
        <tissue evidence="3">Whole larvae</tissue>
    </source>
</reference>
<dbReference type="InterPro" id="IPR050373">
    <property type="entry name" value="Fibrinogen_C-term_domain"/>
</dbReference>
<proteinExistence type="predicted"/>
<dbReference type="SMART" id="SM00186">
    <property type="entry name" value="FBG"/>
    <property type="match status" value="4"/>
</dbReference>
<evidence type="ECO:0000259" key="2">
    <source>
        <dbReference type="PROSITE" id="PS51406"/>
    </source>
</evidence>
<feature type="domain" description="Fibrinogen C-terminal" evidence="2">
    <location>
        <begin position="371"/>
        <end position="594"/>
    </location>
</feature>
<protein>
    <submittedName>
        <fullName evidence="3">Maker100</fullName>
    </submittedName>
</protein>
<dbReference type="SMR" id="A0A0M4EWE5"/>
<dbReference type="PROSITE" id="PS51406">
    <property type="entry name" value="FIBRINOGEN_C_2"/>
    <property type="match status" value="4"/>
</dbReference>
<feature type="signal peptide" evidence="1">
    <location>
        <begin position="1"/>
        <end position="17"/>
    </location>
</feature>
<gene>
    <name evidence="3" type="ORF">Dbus_chr2Rg1686</name>
</gene>
<dbReference type="InterPro" id="IPR014716">
    <property type="entry name" value="Fibrinogen_a/b/g_C_1"/>
</dbReference>
<evidence type="ECO:0000313" key="4">
    <source>
        <dbReference type="Proteomes" id="UP000494163"/>
    </source>
</evidence>
<dbReference type="GO" id="GO:0005615">
    <property type="term" value="C:extracellular space"/>
    <property type="evidence" value="ECO:0007669"/>
    <property type="project" value="TreeGrafter"/>
</dbReference>
<keyword evidence="4" id="KW-1185">Reference proteome</keyword>
<dbReference type="OrthoDB" id="6145874at2759"/>
<dbReference type="Proteomes" id="UP000494163">
    <property type="component" value="Chromosome 2R"/>
</dbReference>
<feature type="domain" description="Fibrinogen C-terminal" evidence="2">
    <location>
        <begin position="595"/>
        <end position="745"/>
    </location>
</feature>
<keyword evidence="1" id="KW-0732">Signal</keyword>
<evidence type="ECO:0000313" key="3">
    <source>
        <dbReference type="EMBL" id="ALC42107.1"/>
    </source>
</evidence>
<dbReference type="Gene3D" id="3.90.215.10">
    <property type="entry name" value="Gamma Fibrinogen, chain A, domain 1"/>
    <property type="match status" value="4"/>
</dbReference>
<dbReference type="InterPro" id="IPR002181">
    <property type="entry name" value="Fibrinogen_a/b/g_C_dom"/>
</dbReference>
<dbReference type="InterPro" id="IPR036056">
    <property type="entry name" value="Fibrinogen-like_C"/>
</dbReference>
<feature type="domain" description="Fibrinogen C-terminal" evidence="2">
    <location>
        <begin position="209"/>
        <end position="368"/>
    </location>
</feature>
<name>A0A0M4EWE5_DROBS</name>
<sequence>MKAVVLLLFLCLAVASANLERWKEYPLIANSCQDAPRDGIYNIRLSSGKLITGYCDVSLNGSPWLVIQRRVSVDVNFYRNWSAYQRGFGDLEGSFFIGLNNLNEITSERLQELYVYLEDFDGEKRFARYDEFAIGNEANLYGLNKLGKYSGNAGDSLAWHRDMKFTTYDRDNDRDARNCAVEFTGAWWHNTCHESNLNGLYLGASAELSPRKNYPDSCTSVKPKKNGIYTIQLSNGQVIDVFCDVYLTGDPWLVIQRRTNIETNFYRKWTAYQQGFGQMDGNFFIGLNRLNILTNKRHELYIYLVDYEDKKLFARYSEFAIGNEANLYGLNVLGTYSGNAGDSLSYHKNMKFSTYDKDNDLAYATNCAVNFTGAWWYKNCHESAANSCQDAHWDGTYNIRLSTGKVVTVYCDISLNGAPWLVIQRRVSVDVNFYRNWSSYQHGFGDLDGSFFIGLNNLHEISSEKPHELYIYLEDFDGEKRFAKYDEFAIGNEANLYGLNKLGKYSGTAGDSLTGHRGMKFTTYDRDNDLNGKNCAIEYTGAWWHNNCHESNLNGLYLGGEYGQNQFARGNCWRAWRGHNYGYKTVQMMIRPRGFGDLDGSFWIGLSHLHEITSEKRHELYVYLKDFDGEQRFARYDEFAIGNEANLYGLNKLRKYSGSAGDSLDWHRSMKFSTYDRDHDTNSTHNCASLFTGARWHNNCYMSNLNGLYLSGEYGMDQLARGCTWHTWRGLNYAYKTVQMMIRLI</sequence>
<dbReference type="AlphaFoldDB" id="A0A0M4EWE5"/>
<accession>A0A0M4EWE5</accession>
<feature type="chain" id="PRO_5005794095" evidence="1">
    <location>
        <begin position="18"/>
        <end position="745"/>
    </location>
</feature>
<feature type="domain" description="Fibrinogen C-terminal" evidence="2">
    <location>
        <begin position="23"/>
        <end position="202"/>
    </location>
</feature>
<dbReference type="OMA" id="ANSCQDA"/>
<organism evidence="3 4">
    <name type="scientific">Drosophila busckii</name>
    <name type="common">Fruit fly</name>
    <dbReference type="NCBI Taxonomy" id="30019"/>
    <lineage>
        <taxon>Eukaryota</taxon>
        <taxon>Metazoa</taxon>
        <taxon>Ecdysozoa</taxon>
        <taxon>Arthropoda</taxon>
        <taxon>Hexapoda</taxon>
        <taxon>Insecta</taxon>
        <taxon>Pterygota</taxon>
        <taxon>Neoptera</taxon>
        <taxon>Endopterygota</taxon>
        <taxon>Diptera</taxon>
        <taxon>Brachycera</taxon>
        <taxon>Muscomorpha</taxon>
        <taxon>Ephydroidea</taxon>
        <taxon>Drosophilidae</taxon>
        <taxon>Drosophila</taxon>
    </lineage>
</organism>
<dbReference type="Pfam" id="PF00147">
    <property type="entry name" value="Fibrinogen_C"/>
    <property type="match status" value="3"/>
</dbReference>